<comment type="cofactor">
    <cofactor evidence="1">
        <name>Zn(2+)</name>
        <dbReference type="ChEBI" id="CHEBI:29105"/>
    </cofactor>
</comment>
<evidence type="ECO:0000313" key="13">
    <source>
        <dbReference type="Proteomes" id="UP000187013"/>
    </source>
</evidence>
<protein>
    <recommendedName>
        <fullName evidence="9">Peptide hydrolase</fullName>
        <ecNumber evidence="9">3.4.-.-</ecNumber>
    </recommendedName>
</protein>
<sequence>MKLSYLIPFLVLVGAFPSNPLRTLEIDQGSYIHVKESEKLSLLRRGIRFIDVTSFPLIGKGSKPKDVAIYSYPEHTSQSELMDSIVNHIDKKSMYNDLAHFTSFYTRYYKSESGYQSALWLADRIYNVTYGLPSELVSVEKFEHDGWDQFSIIVSIRGRETPEDIVILGSHQDSMNLILPSLLSAPGADDDGSGTVTNLETLRLYVELLSQGYRPKNTIEFHFYSAEEGGMLGSLDLFTAYVEKQKKVTAMLQQDMTGYVQDPNDEHVGIITDHTTPQLTDFIKLIIDSYLRIPFKESECGYACSDHSSATKNGYPAAFVIESQMSSNNRYVHTTMDTIDRLSLDHMAEHAKIGLGYILELGNWNFEIKK</sequence>
<dbReference type="OMA" id="GMLQQDM"/>
<organism evidence="12 13">
    <name type="scientific">Zygosaccharomyces rouxii</name>
    <dbReference type="NCBI Taxonomy" id="4956"/>
    <lineage>
        <taxon>Eukaryota</taxon>
        <taxon>Fungi</taxon>
        <taxon>Dikarya</taxon>
        <taxon>Ascomycota</taxon>
        <taxon>Saccharomycotina</taxon>
        <taxon>Saccharomycetes</taxon>
        <taxon>Saccharomycetales</taxon>
        <taxon>Saccharomycetaceae</taxon>
        <taxon>Zygosaccharomyces</taxon>
    </lineage>
</organism>
<feature type="signal peptide" evidence="10">
    <location>
        <begin position="1"/>
        <end position="15"/>
    </location>
</feature>
<dbReference type="Gene3D" id="3.40.630.10">
    <property type="entry name" value="Zn peptidases"/>
    <property type="match status" value="1"/>
</dbReference>
<dbReference type="Proteomes" id="UP000187013">
    <property type="component" value="Unassembled WGS sequence"/>
</dbReference>
<comment type="caution">
    <text evidence="12">The sequence shown here is derived from an EMBL/GenBank/DDBJ whole genome shotgun (WGS) entry which is preliminary data.</text>
</comment>
<name>A0A1Q3A0A0_ZYGRO</name>
<proteinExistence type="inferred from homology"/>
<evidence type="ECO:0000256" key="4">
    <source>
        <dbReference type="ARBA" id="ARBA00022723"/>
    </source>
</evidence>
<evidence type="ECO:0000256" key="7">
    <source>
        <dbReference type="ARBA" id="ARBA00022833"/>
    </source>
</evidence>
<dbReference type="PANTHER" id="PTHR12147">
    <property type="entry name" value="METALLOPEPTIDASE M28 FAMILY MEMBER"/>
    <property type="match status" value="1"/>
</dbReference>
<evidence type="ECO:0000256" key="6">
    <source>
        <dbReference type="ARBA" id="ARBA00022801"/>
    </source>
</evidence>
<evidence type="ECO:0000256" key="2">
    <source>
        <dbReference type="ARBA" id="ARBA00022438"/>
    </source>
</evidence>
<evidence type="ECO:0000313" key="12">
    <source>
        <dbReference type="EMBL" id="GAV49118.1"/>
    </source>
</evidence>
<dbReference type="AlphaFoldDB" id="A0A1Q3A0A0"/>
<keyword evidence="4 9" id="KW-0479">Metal-binding</keyword>
<reference evidence="12 13" key="1">
    <citation type="submission" date="2016-08" db="EMBL/GenBank/DDBJ databases">
        <title>Draft genome sequence of allopolyploid Zygosaccharomyces rouxii.</title>
        <authorList>
            <person name="Watanabe J."/>
            <person name="Uehara K."/>
            <person name="Mogi Y."/>
            <person name="Tsukioka Y."/>
        </authorList>
    </citation>
    <scope>NUCLEOTIDE SEQUENCE [LARGE SCALE GENOMIC DNA]</scope>
    <source>
        <strain evidence="12 13">NBRC 110957</strain>
    </source>
</reference>
<keyword evidence="3 9" id="KW-0645">Protease</keyword>
<evidence type="ECO:0000256" key="5">
    <source>
        <dbReference type="ARBA" id="ARBA00022729"/>
    </source>
</evidence>
<evidence type="ECO:0000256" key="10">
    <source>
        <dbReference type="SAM" id="SignalP"/>
    </source>
</evidence>
<dbReference type="EC" id="3.4.-.-" evidence="9"/>
<dbReference type="InterPro" id="IPR007484">
    <property type="entry name" value="Peptidase_M28"/>
</dbReference>
<dbReference type="InterPro" id="IPR045175">
    <property type="entry name" value="M28_fam"/>
</dbReference>
<evidence type="ECO:0000256" key="8">
    <source>
        <dbReference type="ARBA" id="ARBA00043962"/>
    </source>
</evidence>
<keyword evidence="7 9" id="KW-0862">Zinc</keyword>
<dbReference type="GO" id="GO:0004177">
    <property type="term" value="F:aminopeptidase activity"/>
    <property type="evidence" value="ECO:0007669"/>
    <property type="project" value="UniProtKB-KW"/>
</dbReference>
<dbReference type="SUPFAM" id="SSF53187">
    <property type="entry name" value="Zn-dependent exopeptidases"/>
    <property type="match status" value="1"/>
</dbReference>
<keyword evidence="6 9" id="KW-0378">Hydrolase</keyword>
<keyword evidence="5 10" id="KW-0732">Signal</keyword>
<dbReference type="GO" id="GO:0046872">
    <property type="term" value="F:metal ion binding"/>
    <property type="evidence" value="ECO:0007669"/>
    <property type="project" value="UniProtKB-KW"/>
</dbReference>
<keyword evidence="2" id="KW-0031">Aminopeptidase</keyword>
<feature type="domain" description="Peptidase M28" evidence="11">
    <location>
        <begin position="152"/>
        <end position="353"/>
    </location>
</feature>
<gene>
    <name evidence="12" type="ORF">ZYGR_0N05230</name>
</gene>
<evidence type="ECO:0000256" key="1">
    <source>
        <dbReference type="ARBA" id="ARBA00001947"/>
    </source>
</evidence>
<dbReference type="GO" id="GO:0008235">
    <property type="term" value="F:metalloexopeptidase activity"/>
    <property type="evidence" value="ECO:0007669"/>
    <property type="project" value="InterPro"/>
</dbReference>
<dbReference type="GO" id="GO:0006508">
    <property type="term" value="P:proteolysis"/>
    <property type="evidence" value="ECO:0007669"/>
    <property type="project" value="UniProtKB-KW"/>
</dbReference>
<dbReference type="eggNOG" id="KOG2195">
    <property type="taxonomic scope" value="Eukaryota"/>
</dbReference>
<comment type="similarity">
    <text evidence="8">Belongs to the peptidase M28 family. M28E subfamily.</text>
</comment>
<accession>A0A1Q3A0A0</accession>
<dbReference type="PANTHER" id="PTHR12147:SF56">
    <property type="entry name" value="AMINOPEPTIDASE YDR415C-RELATED"/>
    <property type="match status" value="1"/>
</dbReference>
<dbReference type="Pfam" id="PF04389">
    <property type="entry name" value="Peptidase_M28"/>
    <property type="match status" value="1"/>
</dbReference>
<dbReference type="EMBL" id="BDGX01000014">
    <property type="protein sequence ID" value="GAV49118.1"/>
    <property type="molecule type" value="Genomic_DNA"/>
</dbReference>
<dbReference type="CDD" id="cd03879">
    <property type="entry name" value="M28_AAP"/>
    <property type="match status" value="1"/>
</dbReference>
<evidence type="ECO:0000259" key="11">
    <source>
        <dbReference type="Pfam" id="PF04389"/>
    </source>
</evidence>
<dbReference type="OrthoDB" id="2214at2759"/>
<evidence type="ECO:0000256" key="3">
    <source>
        <dbReference type="ARBA" id="ARBA00022670"/>
    </source>
</evidence>
<dbReference type="FunFam" id="3.40.630.10:FF:000042">
    <property type="entry name" value="Peptide hydrolase"/>
    <property type="match status" value="1"/>
</dbReference>
<evidence type="ECO:0000256" key="9">
    <source>
        <dbReference type="RuleBase" id="RU361240"/>
    </source>
</evidence>
<feature type="chain" id="PRO_5012071886" description="Peptide hydrolase" evidence="10">
    <location>
        <begin position="16"/>
        <end position="370"/>
    </location>
</feature>